<reference evidence="3" key="1">
    <citation type="submission" date="2015-07" db="EMBL/GenBank/DDBJ databases">
        <title>Genome sequencing of Sunxiuqinia dokdonensis strain SK.</title>
        <authorList>
            <person name="Ahn S."/>
            <person name="Kim B.-C."/>
        </authorList>
    </citation>
    <scope>NUCLEOTIDE SEQUENCE [LARGE SCALE GENOMIC DNA]</scope>
    <source>
        <strain evidence="3">SK</strain>
    </source>
</reference>
<protein>
    <recommendedName>
        <fullName evidence="1">AB hydrolase-1 domain-containing protein</fullName>
    </recommendedName>
</protein>
<dbReference type="AlphaFoldDB" id="A0A0L8VA76"/>
<accession>A0A0L8VA76</accession>
<dbReference type="Proteomes" id="UP000036958">
    <property type="component" value="Unassembled WGS sequence"/>
</dbReference>
<organism evidence="2 3">
    <name type="scientific">Sunxiuqinia dokdonensis</name>
    <dbReference type="NCBI Taxonomy" id="1409788"/>
    <lineage>
        <taxon>Bacteria</taxon>
        <taxon>Pseudomonadati</taxon>
        <taxon>Bacteroidota</taxon>
        <taxon>Bacteroidia</taxon>
        <taxon>Marinilabiliales</taxon>
        <taxon>Prolixibacteraceae</taxon>
        <taxon>Sunxiuqinia</taxon>
    </lineage>
</organism>
<dbReference type="EMBL" id="LGIA01000145">
    <property type="protein sequence ID" value="KOH45339.1"/>
    <property type="molecule type" value="Genomic_DNA"/>
</dbReference>
<dbReference type="Gene3D" id="3.40.50.1820">
    <property type="entry name" value="alpha/beta hydrolase"/>
    <property type="match status" value="1"/>
</dbReference>
<name>A0A0L8VA76_9BACT</name>
<proteinExistence type="predicted"/>
<dbReference type="InterPro" id="IPR000073">
    <property type="entry name" value="AB_hydrolase_1"/>
</dbReference>
<feature type="domain" description="AB hydrolase-1" evidence="1">
    <location>
        <begin position="87"/>
        <end position="175"/>
    </location>
</feature>
<keyword evidence="3" id="KW-1185">Reference proteome</keyword>
<dbReference type="STRING" id="1409788.NC99_18570"/>
<sequence>MPAKIRKHKAMNTFFNGLDTRKEMIRMYYQKLDKLPISYEQKMIETTFGDTNLVITGPEGKPPLVLLHDTNSCAPLALESMVELTYHFRVYAIDVLGQPNLSEELRLNMKDNTYGKWMYEILSRFGLQNTSLVGISRGGFIALKTLIFDEKRIARTFLITPEGIVNGNPLQLFMKVILPLKMYRATKSTKYLNWFLEEFYTEENEFSKAFLSNVYLHYKIDLSKAPLIRKKEALQIKTPVHIIAAEKDLLFPGKKLIKRANTIFPLLSEVVLLRNSKHILSKQDNRKTTELIRNSIWL</sequence>
<evidence type="ECO:0000259" key="1">
    <source>
        <dbReference type="Pfam" id="PF00561"/>
    </source>
</evidence>
<evidence type="ECO:0000313" key="2">
    <source>
        <dbReference type="EMBL" id="KOH45339.1"/>
    </source>
</evidence>
<dbReference type="InterPro" id="IPR029058">
    <property type="entry name" value="AB_hydrolase_fold"/>
</dbReference>
<dbReference type="SUPFAM" id="SSF53474">
    <property type="entry name" value="alpha/beta-Hydrolases"/>
    <property type="match status" value="1"/>
</dbReference>
<comment type="caution">
    <text evidence="2">The sequence shown here is derived from an EMBL/GenBank/DDBJ whole genome shotgun (WGS) entry which is preliminary data.</text>
</comment>
<evidence type="ECO:0000313" key="3">
    <source>
        <dbReference type="Proteomes" id="UP000036958"/>
    </source>
</evidence>
<gene>
    <name evidence="2" type="ORF">NC99_18570</name>
</gene>
<dbReference type="Pfam" id="PF00561">
    <property type="entry name" value="Abhydrolase_1"/>
    <property type="match status" value="1"/>
</dbReference>